<feature type="region of interest" description="Disordered" evidence="11">
    <location>
        <begin position="354"/>
        <end position="491"/>
    </location>
</feature>
<feature type="region of interest" description="Disordered" evidence="11">
    <location>
        <begin position="767"/>
        <end position="808"/>
    </location>
</feature>
<comment type="subcellular location">
    <subcellularLocation>
        <location evidence="1">Nucleus</location>
    </subcellularLocation>
</comment>
<feature type="domain" description="C2H2-type" evidence="12">
    <location>
        <begin position="1713"/>
        <end position="1740"/>
    </location>
</feature>
<feature type="domain" description="C2H2-type" evidence="12">
    <location>
        <begin position="1795"/>
        <end position="1824"/>
    </location>
</feature>
<keyword evidence="3" id="KW-0677">Repeat</keyword>
<evidence type="ECO:0000256" key="6">
    <source>
        <dbReference type="ARBA" id="ARBA00023015"/>
    </source>
</evidence>
<keyword evidence="14" id="KW-1185">Reference proteome</keyword>
<evidence type="ECO:0000256" key="9">
    <source>
        <dbReference type="ARBA" id="ARBA00023242"/>
    </source>
</evidence>
<dbReference type="PANTHER" id="PTHR24384:SF189">
    <property type="entry name" value="C2H2-TYPE DOMAIN-CONTAINING PROTEIN-RELATED"/>
    <property type="match status" value="1"/>
</dbReference>
<feature type="domain" description="C2H2-type" evidence="12">
    <location>
        <begin position="1767"/>
        <end position="1794"/>
    </location>
</feature>
<feature type="domain" description="C2H2-type" evidence="12">
    <location>
        <begin position="1851"/>
        <end position="1878"/>
    </location>
</feature>
<feature type="compositionally biased region" description="Basic and acidic residues" evidence="11">
    <location>
        <begin position="54"/>
        <end position="72"/>
    </location>
</feature>
<dbReference type="STRING" id="195883.A0A482WVF2"/>
<evidence type="ECO:0000256" key="4">
    <source>
        <dbReference type="ARBA" id="ARBA00022771"/>
    </source>
</evidence>
<feature type="region of interest" description="Disordered" evidence="11">
    <location>
        <begin position="1298"/>
        <end position="1317"/>
    </location>
</feature>
<dbReference type="InParanoid" id="A0A482WVF2"/>
<feature type="domain" description="C2H2-type" evidence="12">
    <location>
        <begin position="1823"/>
        <end position="1850"/>
    </location>
</feature>
<feature type="domain" description="C2H2-type" evidence="12">
    <location>
        <begin position="1600"/>
        <end position="1628"/>
    </location>
</feature>
<keyword evidence="8" id="KW-0804">Transcription</keyword>
<feature type="compositionally biased region" description="Polar residues" evidence="11">
    <location>
        <begin position="478"/>
        <end position="491"/>
    </location>
</feature>
<dbReference type="Pfam" id="PF00096">
    <property type="entry name" value="zf-C2H2"/>
    <property type="match status" value="7"/>
</dbReference>
<evidence type="ECO:0000256" key="3">
    <source>
        <dbReference type="ARBA" id="ARBA00022737"/>
    </source>
</evidence>
<feature type="compositionally biased region" description="Polar residues" evidence="11">
    <location>
        <begin position="1125"/>
        <end position="1147"/>
    </location>
</feature>
<keyword evidence="5" id="KW-0862">Zinc</keyword>
<evidence type="ECO:0000256" key="1">
    <source>
        <dbReference type="ARBA" id="ARBA00004123"/>
    </source>
</evidence>
<evidence type="ECO:0000256" key="7">
    <source>
        <dbReference type="ARBA" id="ARBA00023125"/>
    </source>
</evidence>
<feature type="region of interest" description="Disordered" evidence="11">
    <location>
        <begin position="279"/>
        <end position="301"/>
    </location>
</feature>
<evidence type="ECO:0000256" key="2">
    <source>
        <dbReference type="ARBA" id="ARBA00022723"/>
    </source>
</evidence>
<feature type="compositionally biased region" description="Basic residues" evidence="11">
    <location>
        <begin position="464"/>
        <end position="474"/>
    </location>
</feature>
<name>A0A482WVF2_LAOST</name>
<evidence type="ECO:0000259" key="12">
    <source>
        <dbReference type="PROSITE" id="PS50157"/>
    </source>
</evidence>
<evidence type="ECO:0000313" key="13">
    <source>
        <dbReference type="EMBL" id="RZF37504.1"/>
    </source>
</evidence>
<dbReference type="SMART" id="SM00355">
    <property type="entry name" value="ZnF_C2H2"/>
    <property type="match status" value="13"/>
</dbReference>
<keyword evidence="4 10" id="KW-0863">Zinc-finger</keyword>
<dbReference type="InterPro" id="IPR036236">
    <property type="entry name" value="Znf_C2H2_sf"/>
</dbReference>
<feature type="region of interest" description="Disordered" evidence="11">
    <location>
        <begin position="1097"/>
        <end position="1178"/>
    </location>
</feature>
<dbReference type="OrthoDB" id="6105938at2759"/>
<dbReference type="Proteomes" id="UP000291343">
    <property type="component" value="Unassembled WGS sequence"/>
</dbReference>
<feature type="compositionally biased region" description="Polar residues" evidence="11">
    <location>
        <begin position="1102"/>
        <end position="1117"/>
    </location>
</feature>
<dbReference type="SUPFAM" id="SSF57667">
    <property type="entry name" value="beta-beta-alpha zinc fingers"/>
    <property type="match status" value="7"/>
</dbReference>
<feature type="compositionally biased region" description="Polar residues" evidence="11">
    <location>
        <begin position="769"/>
        <end position="787"/>
    </location>
</feature>
<feature type="compositionally biased region" description="Polar residues" evidence="11">
    <location>
        <begin position="279"/>
        <end position="298"/>
    </location>
</feature>
<dbReference type="GO" id="GO:0008270">
    <property type="term" value="F:zinc ion binding"/>
    <property type="evidence" value="ECO:0007669"/>
    <property type="project" value="UniProtKB-KW"/>
</dbReference>
<feature type="region of interest" description="Disordered" evidence="11">
    <location>
        <begin position="915"/>
        <end position="939"/>
    </location>
</feature>
<feature type="region of interest" description="Disordered" evidence="11">
    <location>
        <begin position="578"/>
        <end position="605"/>
    </location>
</feature>
<dbReference type="PROSITE" id="PS50157">
    <property type="entry name" value="ZINC_FINGER_C2H2_2"/>
    <property type="match status" value="12"/>
</dbReference>
<comment type="caution">
    <text evidence="13">The sequence shown here is derived from an EMBL/GenBank/DDBJ whole genome shotgun (WGS) entry which is preliminary data.</text>
</comment>
<feature type="compositionally biased region" description="Polar residues" evidence="11">
    <location>
        <begin position="436"/>
        <end position="445"/>
    </location>
</feature>
<feature type="compositionally biased region" description="Basic and acidic residues" evidence="11">
    <location>
        <begin position="916"/>
        <end position="931"/>
    </location>
</feature>
<dbReference type="InterPro" id="IPR050752">
    <property type="entry name" value="C2H2-ZF_domain"/>
</dbReference>
<dbReference type="PROSITE" id="PS00028">
    <property type="entry name" value="ZINC_FINGER_C2H2_1"/>
    <property type="match status" value="11"/>
</dbReference>
<feature type="domain" description="C2H2-type" evidence="12">
    <location>
        <begin position="1541"/>
        <end position="1568"/>
    </location>
</feature>
<feature type="compositionally biased region" description="Basic and acidic residues" evidence="11">
    <location>
        <begin position="1148"/>
        <end position="1164"/>
    </location>
</feature>
<evidence type="ECO:0000256" key="10">
    <source>
        <dbReference type="PROSITE-ProRule" id="PRU00042"/>
    </source>
</evidence>
<dbReference type="EMBL" id="QKKF02024155">
    <property type="protein sequence ID" value="RZF37504.1"/>
    <property type="molecule type" value="Genomic_DNA"/>
</dbReference>
<dbReference type="GO" id="GO:0000978">
    <property type="term" value="F:RNA polymerase II cis-regulatory region sequence-specific DNA binding"/>
    <property type="evidence" value="ECO:0007669"/>
    <property type="project" value="TreeGrafter"/>
</dbReference>
<feature type="domain" description="C2H2-type" evidence="12">
    <location>
        <begin position="1740"/>
        <end position="1767"/>
    </location>
</feature>
<keyword evidence="7" id="KW-0238">DNA-binding</keyword>
<reference evidence="13 14" key="1">
    <citation type="journal article" date="2017" name="Gigascience">
        <title>Genome sequence of the small brown planthopper, Laodelphax striatellus.</title>
        <authorList>
            <person name="Zhu J."/>
            <person name="Jiang F."/>
            <person name="Wang X."/>
            <person name="Yang P."/>
            <person name="Bao Y."/>
            <person name="Zhao W."/>
            <person name="Wang W."/>
            <person name="Lu H."/>
            <person name="Wang Q."/>
            <person name="Cui N."/>
            <person name="Li J."/>
            <person name="Chen X."/>
            <person name="Luo L."/>
            <person name="Yu J."/>
            <person name="Kang L."/>
            <person name="Cui F."/>
        </authorList>
    </citation>
    <scope>NUCLEOTIDE SEQUENCE [LARGE SCALE GENOMIC DNA]</scope>
    <source>
        <strain evidence="13">Lst14</strain>
    </source>
</reference>
<feature type="compositionally biased region" description="Basic residues" evidence="11">
    <location>
        <begin position="594"/>
        <end position="604"/>
    </location>
</feature>
<proteinExistence type="predicted"/>
<dbReference type="GO" id="GO:0005634">
    <property type="term" value="C:nucleus"/>
    <property type="evidence" value="ECO:0007669"/>
    <property type="project" value="UniProtKB-SubCell"/>
</dbReference>
<accession>A0A482WVF2</accession>
<keyword evidence="2" id="KW-0479">Metal-binding</keyword>
<evidence type="ECO:0000256" key="5">
    <source>
        <dbReference type="ARBA" id="ARBA00022833"/>
    </source>
</evidence>
<protein>
    <recommendedName>
        <fullName evidence="12">C2H2-type domain-containing protein</fullName>
    </recommendedName>
</protein>
<dbReference type="FunFam" id="3.30.160.60:FF:000100">
    <property type="entry name" value="Zinc finger 45-like"/>
    <property type="match status" value="1"/>
</dbReference>
<dbReference type="GO" id="GO:0000981">
    <property type="term" value="F:DNA-binding transcription factor activity, RNA polymerase II-specific"/>
    <property type="evidence" value="ECO:0007669"/>
    <property type="project" value="TreeGrafter"/>
</dbReference>
<feature type="domain" description="C2H2-type" evidence="12">
    <location>
        <begin position="1571"/>
        <end position="1599"/>
    </location>
</feature>
<evidence type="ECO:0000313" key="14">
    <source>
        <dbReference type="Proteomes" id="UP000291343"/>
    </source>
</evidence>
<keyword evidence="6" id="KW-0805">Transcription regulation</keyword>
<feature type="region of interest" description="Disordered" evidence="11">
    <location>
        <begin position="527"/>
        <end position="548"/>
    </location>
</feature>
<feature type="domain" description="C2H2-type" evidence="12">
    <location>
        <begin position="1685"/>
        <end position="1712"/>
    </location>
</feature>
<organism evidence="13 14">
    <name type="scientific">Laodelphax striatellus</name>
    <name type="common">Small brown planthopper</name>
    <name type="synonym">Delphax striatella</name>
    <dbReference type="NCBI Taxonomy" id="195883"/>
    <lineage>
        <taxon>Eukaryota</taxon>
        <taxon>Metazoa</taxon>
        <taxon>Ecdysozoa</taxon>
        <taxon>Arthropoda</taxon>
        <taxon>Hexapoda</taxon>
        <taxon>Insecta</taxon>
        <taxon>Pterygota</taxon>
        <taxon>Neoptera</taxon>
        <taxon>Paraneoptera</taxon>
        <taxon>Hemiptera</taxon>
        <taxon>Auchenorrhyncha</taxon>
        <taxon>Fulgoroidea</taxon>
        <taxon>Delphacidae</taxon>
        <taxon>Criomorphinae</taxon>
        <taxon>Laodelphax</taxon>
    </lineage>
</organism>
<gene>
    <name evidence="13" type="ORF">LSTR_LSTR011891</name>
</gene>
<sequence length="1906" mass="212973">MYRGNAANRKMHLLIEGTQTNNSAKSNMQNENMKVTNNSTSQISSAGGKIAVNESKHPTSKEDDRLSSEKSIKATGAIDSETGSSKSLDGDFVSFNTPDSATKTLENLGESPTNSSKKVALCEGDTESNSDQVTKSKNIKSAADFFGKITNTNFEYKESVGITDLNLSYNLESKPTFDTNVKTVSKTDSNKTDLTNSLENVSKKREIANRTIRNKPLSAREILKKSIEIRGKRLERIAVSQNLEEVASKENVGLLEGKSDAKDENIGLVENIVKVTSTNEENPSETKTVGLNTSQNNEGGDKNVLEVNKIERGKVEENKGTKNTEVLGESAIEGDGSIGGTCVNVVKQNFHKDFQENSGEKSSEPSLPTSDFIENADKIVENEPVNIRKGKSGKRSNISRNLVERNVGSSLGEDTKNCGEEDSASLQTRRLRKRTAPQQSSSSVHENLVIQEEKGEKNSSGGKLLRKASKGRRKTAAEVNSTQSFDTNECQSTKKLSNELKLEYQSSEKLSTEFGEKNHLEEAEIFENQSSNALETSRKSSQLGSRKLRNKTAYQISENFGEFEENFDTKEENIEDLNAKSVESSEKALSGSSKVKRKRGRPKAVSKVIGRVDNRLNSCKLSNLSNGNKLPNIDDLLRDVLENLTKSSTEKVNNMPKSSADSVNNLTKNSEEEVENISKHFAENAKNSPTTSAKDLEKCVASIENAVAVKKKKVGRPKRVGKNHEVRKLLESASFNAAADVFEEFDNCGVADVNRLEPVARRLRKRCRSTGNSTKYVESDSENSGGKSENPLESDGENLEKPLANSVGNSEKHLENVIVMLADGPKTTLDPQVQLLNEMMSGNKSKTMENRDLEPQSSATYCTNNLSEDGLRMIIKKEINNSLENKNSSPEIYEEDIFEYGNVIHKARKVHRKEKIKQEEAISDDRSDTNHAKNIGDNGADEIINNQLIQAIKEEPNDNAEELLLENEGNETREYTINNLDQKEKLEEKPFANRQETIRFRTRSRGGRRSYLIPKSVDISGYVNRCKQTTADNKIDKKYDKNIHGNYTMEIKSEIADAENNNFISNLVGVAKRARRSRRVRRRVRVSDRILDGTKMSKNKVENSVNALDSSENSDSALENHVESVRNSTVDVDGVSNSTDKVGSVRNSTDKVESVRNSKDKVDSVRNSTDNVESHRNSTDIVQSARNNIDNVESLRNSTVDAESVENSINAAGNVQSSLNYVENVKNSINDVGNCTNDFESVKNRINATGNVENSLNDSEIAKNSTEVVGNVENSTVTTSTGPNKILVKSLASLMNNFGSNHGNNGENSAGPSKSPSNRLLVRNLANLVSKLDSIARNDVKNLEETGCKADLYNDNVKLEATNTVPIDFDTVSNGGRHTVSNIDRDSVSNIESNTVSNRLHSKSNRRLNFDTVSNTEPNIASNSVSNRHVSVSNRGLNSDTVSNIASNTVSNRLQSVSNRGLNFDTVSTTDPNFEPADYDEEKYSALLEANRLMTVADDEFMKTIESFLDQEVKNSGDGVGKKVRKKRRRPCELPALPESLKCETCGKVLKNRQSFEYHKTTHTDPKKQWMKCSCCQKLLAGERRLKSHMQNYHTLVKTYSCDRCKKIFHSRGNLYRHIVNVHLEPDTYTCDIGKKSFKKKSYLAQHINMHMGIRRHECNLCGKNFMNRTDLQNHLDAHVGFDRYVCGVCGKRLTSMQAMHVHMKYHTGENMFRCKYCEKEYATKSSLKEHMNVHTGKKYTCDTCGAQFSYRNGYKRHLQTHEGKQQECDICHKVFQRKCYLKKHMTIHMGTEQFMCVYCGKKFIEKSDYNIHVNRHTHAEKFPCEFCGKVFHNKGYLVDHRKMHTGDTKHVCKYCGKKFMKRGLLERHESIHEGTNFVKCDLCGAMLSSVNSCRRHLRGVHGVVL</sequence>
<feature type="region of interest" description="Disordered" evidence="11">
    <location>
        <begin position="1"/>
        <end position="91"/>
    </location>
</feature>
<feature type="compositionally biased region" description="Polar residues" evidence="11">
    <location>
        <begin position="527"/>
        <end position="544"/>
    </location>
</feature>
<feature type="compositionally biased region" description="Polar residues" evidence="11">
    <location>
        <begin position="17"/>
        <end position="45"/>
    </location>
</feature>
<keyword evidence="9" id="KW-0539">Nucleus</keyword>
<evidence type="ECO:0000256" key="8">
    <source>
        <dbReference type="ARBA" id="ARBA00023163"/>
    </source>
</evidence>
<feature type="compositionally biased region" description="Basic and acidic residues" evidence="11">
    <location>
        <begin position="354"/>
        <end position="363"/>
    </location>
</feature>
<feature type="domain" description="C2H2-type" evidence="12">
    <location>
        <begin position="1629"/>
        <end position="1656"/>
    </location>
</feature>
<evidence type="ECO:0000256" key="11">
    <source>
        <dbReference type="SAM" id="MobiDB-lite"/>
    </source>
</evidence>
<dbReference type="Gene3D" id="3.30.160.60">
    <property type="entry name" value="Classic Zinc Finger"/>
    <property type="match status" value="9"/>
</dbReference>
<feature type="domain" description="C2H2-type" evidence="12">
    <location>
        <begin position="1657"/>
        <end position="1684"/>
    </location>
</feature>
<dbReference type="PANTHER" id="PTHR24384">
    <property type="entry name" value="FINGER PUTATIVE TRANSCRIPTION FACTOR FAMILY-RELATED"/>
    <property type="match status" value="1"/>
</dbReference>
<dbReference type="InterPro" id="IPR013087">
    <property type="entry name" value="Znf_C2H2_type"/>
</dbReference>